<accession>A0A2G5SGQ0</accession>
<dbReference type="Proteomes" id="UP000230233">
    <property type="component" value="Unassembled WGS sequence"/>
</dbReference>
<feature type="compositionally biased region" description="Polar residues" evidence="1">
    <location>
        <begin position="217"/>
        <end position="234"/>
    </location>
</feature>
<protein>
    <submittedName>
        <fullName evidence="2">Uncharacterized protein</fullName>
    </submittedName>
</protein>
<dbReference type="EMBL" id="PDUG01000008">
    <property type="protein sequence ID" value="PIC14285.1"/>
    <property type="molecule type" value="Genomic_DNA"/>
</dbReference>
<feature type="compositionally biased region" description="Polar residues" evidence="1">
    <location>
        <begin position="119"/>
        <end position="134"/>
    </location>
</feature>
<proteinExistence type="predicted"/>
<dbReference type="AlphaFoldDB" id="A0A2G5SGQ0"/>
<evidence type="ECO:0000313" key="3">
    <source>
        <dbReference type="Proteomes" id="UP000230233"/>
    </source>
</evidence>
<feature type="compositionally biased region" description="Low complexity" evidence="1">
    <location>
        <begin position="107"/>
        <end position="116"/>
    </location>
</feature>
<feature type="region of interest" description="Disordered" evidence="1">
    <location>
        <begin position="1"/>
        <end position="380"/>
    </location>
</feature>
<feature type="compositionally biased region" description="Basic residues" evidence="1">
    <location>
        <begin position="93"/>
        <end position="103"/>
    </location>
</feature>
<comment type="caution">
    <text evidence="2">The sequence shown here is derived from an EMBL/GenBank/DDBJ whole genome shotgun (WGS) entry which is preliminary data.</text>
</comment>
<gene>
    <name evidence="2" type="ORF">B9Z55_027243</name>
</gene>
<feature type="compositionally biased region" description="Acidic residues" evidence="1">
    <location>
        <begin position="277"/>
        <end position="286"/>
    </location>
</feature>
<feature type="compositionally biased region" description="Low complexity" evidence="1">
    <location>
        <begin position="141"/>
        <end position="162"/>
    </location>
</feature>
<feature type="compositionally biased region" description="Polar residues" evidence="1">
    <location>
        <begin position="429"/>
        <end position="443"/>
    </location>
</feature>
<feature type="compositionally biased region" description="Basic and acidic residues" evidence="1">
    <location>
        <begin position="74"/>
        <end position="85"/>
    </location>
</feature>
<evidence type="ECO:0000313" key="2">
    <source>
        <dbReference type="EMBL" id="PIC14285.1"/>
    </source>
</evidence>
<evidence type="ECO:0000256" key="1">
    <source>
        <dbReference type="SAM" id="MobiDB-lite"/>
    </source>
</evidence>
<feature type="compositionally biased region" description="Polar residues" evidence="1">
    <location>
        <begin position="259"/>
        <end position="273"/>
    </location>
</feature>
<sequence>MTTTPTKRSRQSQRKEGEKRGRPPGSTNRSRSSKSRKPATDLQEPQDQVHQDQEPQVQDPEADTSQPDVVVVDEPGKRSLRKRPEPTLVLKRTPTRSRSRKRKPQEPQKVQQPEDQLPVGSQMQDPAYQQQVFSPTHAPVYGNPGSDPSGYGNGNGYSYDPPQFSPGPNAVQDYLQASFNSPPPSHHYYHGPSGFPIPPYEQQQQHYGPQYADIYGQGTSSDSRWTRNPFQAPTSPMEHEPTGVSTQNLHGYLPGGSEAVQQAPNSILRQPTTGAEDHDEEGEDSGNEQVTASQARAQASETEGPGNPTSPAAANGTGNSTPRSVSTEKGGYGTPVNDEPMAVVPISPRNGSQLPTSTGQSPNAPQTAQEPVQTEQNYVPATLPASTIPFVGSMSYYGNGSSTAITTVTSMAQPSALEQIMANGRNLPGPSTQQPSQGGSPEY</sequence>
<feature type="region of interest" description="Disordered" evidence="1">
    <location>
        <begin position="420"/>
        <end position="443"/>
    </location>
</feature>
<organism evidence="2 3">
    <name type="scientific">Caenorhabditis nigoni</name>
    <dbReference type="NCBI Taxonomy" id="1611254"/>
    <lineage>
        <taxon>Eukaryota</taxon>
        <taxon>Metazoa</taxon>
        <taxon>Ecdysozoa</taxon>
        <taxon>Nematoda</taxon>
        <taxon>Chromadorea</taxon>
        <taxon>Rhabditida</taxon>
        <taxon>Rhabditina</taxon>
        <taxon>Rhabditomorpha</taxon>
        <taxon>Rhabditoidea</taxon>
        <taxon>Rhabditidae</taxon>
        <taxon>Peloderinae</taxon>
        <taxon>Caenorhabditis</taxon>
    </lineage>
</organism>
<keyword evidence="3" id="KW-1185">Reference proteome</keyword>
<feature type="compositionally biased region" description="Polar residues" evidence="1">
    <location>
        <begin position="287"/>
        <end position="327"/>
    </location>
</feature>
<feature type="compositionally biased region" description="Polar residues" evidence="1">
    <location>
        <begin position="349"/>
        <end position="379"/>
    </location>
</feature>
<reference evidence="3" key="1">
    <citation type="submission" date="2017-10" db="EMBL/GenBank/DDBJ databases">
        <title>Rapid genome shrinkage in a self-fertile nematode reveals novel sperm competition proteins.</title>
        <authorList>
            <person name="Yin D."/>
            <person name="Schwarz E.M."/>
            <person name="Thomas C.G."/>
            <person name="Felde R.L."/>
            <person name="Korf I.F."/>
            <person name="Cutter A.D."/>
            <person name="Schartner C.M."/>
            <person name="Ralston E.J."/>
            <person name="Meyer B.J."/>
            <person name="Haag E.S."/>
        </authorList>
    </citation>
    <scope>NUCLEOTIDE SEQUENCE [LARGE SCALE GENOMIC DNA]</scope>
    <source>
        <strain evidence="3">JU1422</strain>
    </source>
</reference>
<name>A0A2G5SGQ0_9PELO</name>